<keyword evidence="2" id="KW-1185">Reference proteome</keyword>
<proteinExistence type="predicted"/>
<organism evidence="1 2">
    <name type="scientific">Lentibacter algarum</name>
    <dbReference type="NCBI Taxonomy" id="576131"/>
    <lineage>
        <taxon>Bacteria</taxon>
        <taxon>Pseudomonadati</taxon>
        <taxon>Pseudomonadota</taxon>
        <taxon>Alphaproteobacteria</taxon>
        <taxon>Rhodobacterales</taxon>
        <taxon>Roseobacteraceae</taxon>
        <taxon>Lentibacter</taxon>
    </lineage>
</organism>
<name>A0A1H3LST1_9RHOB</name>
<reference evidence="1 2" key="1">
    <citation type="submission" date="2016-10" db="EMBL/GenBank/DDBJ databases">
        <authorList>
            <person name="de Groot N.N."/>
        </authorList>
    </citation>
    <scope>NUCLEOTIDE SEQUENCE [LARGE SCALE GENOMIC DNA]</scope>
    <source>
        <strain evidence="1 2">DSM 24677</strain>
    </source>
</reference>
<dbReference type="AlphaFoldDB" id="A0A1H3LST1"/>
<gene>
    <name evidence="1" type="ORF">SAMN05444486_103141</name>
</gene>
<evidence type="ECO:0000313" key="2">
    <source>
        <dbReference type="Proteomes" id="UP000199026"/>
    </source>
</evidence>
<evidence type="ECO:0000313" key="1">
    <source>
        <dbReference type="EMBL" id="SDY67492.1"/>
    </source>
</evidence>
<dbReference type="STRING" id="576131.SAMN05444486_103141"/>
<sequence>MFCPLGYTTLKKLWDTNRAAFSWKTMNLDRMFELMFDEGNPAESTWMAERFSTDELIEKVLLEKAFEGGLFVSSPSGKIMKIDVPFFTSVDYFFHVMQSVPEFFNEQCRHFEPTCINPQRFSEITKLKKEGKDPWWEMREHQGFCSMNYYHDRQTYCISLEVYNRLESVSQGYMFVETPYVKPEIIRPLEGWSICVTDEAAEQLLPENLIDSLRLKALCEAFQFDEKDYIPQNQQASNTIGRPKISIDAAQAFLKHYSLEDRPSWKEAINRLRTVDGLEVSVRTLQRGLKEISDDKSQS</sequence>
<dbReference type="EMBL" id="FNPR01000003">
    <property type="protein sequence ID" value="SDY67492.1"/>
    <property type="molecule type" value="Genomic_DNA"/>
</dbReference>
<protein>
    <submittedName>
        <fullName evidence="1">Uncharacterized protein</fullName>
    </submittedName>
</protein>
<dbReference type="Proteomes" id="UP000199026">
    <property type="component" value="Unassembled WGS sequence"/>
</dbReference>
<accession>A0A1H3LST1</accession>